<evidence type="ECO:0000313" key="3">
    <source>
        <dbReference type="EMBL" id="CAH9141715.1"/>
    </source>
</evidence>
<evidence type="ECO:0000256" key="2">
    <source>
        <dbReference type="SAM" id="SignalP"/>
    </source>
</evidence>
<keyword evidence="2" id="KW-0732">Signal</keyword>
<protein>
    <recommendedName>
        <fullName evidence="5">Glycine-rich protein</fullName>
    </recommendedName>
</protein>
<dbReference type="PANTHER" id="PTHR34789">
    <property type="entry name" value="EXPRESSED PROTEIN"/>
    <property type="match status" value="1"/>
</dbReference>
<feature type="chain" id="PRO_5043953535" description="Glycine-rich protein" evidence="2">
    <location>
        <begin position="24"/>
        <end position="138"/>
    </location>
</feature>
<evidence type="ECO:0000313" key="4">
    <source>
        <dbReference type="Proteomes" id="UP001152523"/>
    </source>
</evidence>
<name>A0AAV0G1E8_9ASTE</name>
<proteinExistence type="predicted"/>
<keyword evidence="4" id="KW-1185">Reference proteome</keyword>
<dbReference type="EMBL" id="CAMAPF010001033">
    <property type="protein sequence ID" value="CAH9141715.1"/>
    <property type="molecule type" value="Genomic_DNA"/>
</dbReference>
<comment type="caution">
    <text evidence="3">The sequence shown here is derived from an EMBL/GenBank/DDBJ whole genome shotgun (WGS) entry which is preliminary data.</text>
</comment>
<dbReference type="Proteomes" id="UP001152523">
    <property type="component" value="Unassembled WGS sequence"/>
</dbReference>
<feature type="signal peptide" evidence="2">
    <location>
        <begin position="1"/>
        <end position="23"/>
    </location>
</feature>
<feature type="compositionally biased region" description="Gly residues" evidence="1">
    <location>
        <begin position="40"/>
        <end position="51"/>
    </location>
</feature>
<gene>
    <name evidence="3" type="ORF">CEPIT_LOCUS39346</name>
</gene>
<organism evidence="3 4">
    <name type="scientific">Cuscuta epithymum</name>
    <dbReference type="NCBI Taxonomy" id="186058"/>
    <lineage>
        <taxon>Eukaryota</taxon>
        <taxon>Viridiplantae</taxon>
        <taxon>Streptophyta</taxon>
        <taxon>Embryophyta</taxon>
        <taxon>Tracheophyta</taxon>
        <taxon>Spermatophyta</taxon>
        <taxon>Magnoliopsida</taxon>
        <taxon>eudicotyledons</taxon>
        <taxon>Gunneridae</taxon>
        <taxon>Pentapetalae</taxon>
        <taxon>asterids</taxon>
        <taxon>lamiids</taxon>
        <taxon>Solanales</taxon>
        <taxon>Convolvulaceae</taxon>
        <taxon>Cuscuteae</taxon>
        <taxon>Cuscuta</taxon>
        <taxon>Cuscuta subgen. Cuscuta</taxon>
    </lineage>
</organism>
<dbReference type="PANTHER" id="PTHR34789:SF1">
    <property type="entry name" value="EXPRESSED PROTEIN"/>
    <property type="match status" value="1"/>
</dbReference>
<dbReference type="AlphaFoldDB" id="A0AAV0G1E8"/>
<reference evidence="3" key="1">
    <citation type="submission" date="2022-07" db="EMBL/GenBank/DDBJ databases">
        <authorList>
            <person name="Macas J."/>
            <person name="Novak P."/>
            <person name="Neumann P."/>
        </authorList>
    </citation>
    <scope>NUCLEOTIDE SEQUENCE</scope>
</reference>
<feature type="region of interest" description="Disordered" evidence="1">
    <location>
        <begin position="27"/>
        <end position="51"/>
    </location>
</feature>
<sequence length="138" mass="13387">MKKMMSSKAALILLALFLVHTSATRYAPDKKRPTDQTPSGDGGGGLGAFFGPGSGFGIPGLGGGYGSGFGGPGGGSAKGGVIRPTVVCNKKGPCKGKKLACPASCFKSYSGAGKGYGGGGGGGGCSFDCTKKCAASCY</sequence>
<accession>A0AAV0G1E8</accession>
<evidence type="ECO:0008006" key="5">
    <source>
        <dbReference type="Google" id="ProtNLM"/>
    </source>
</evidence>
<evidence type="ECO:0000256" key="1">
    <source>
        <dbReference type="SAM" id="MobiDB-lite"/>
    </source>
</evidence>